<reference evidence="4 5" key="1">
    <citation type="journal article" date="2024" name="Commun. Biol.">
        <title>Comparative genomic analysis of thermophilic fungi reveals convergent evolutionary adaptations and gene losses.</title>
        <authorList>
            <person name="Steindorff A.S."/>
            <person name="Aguilar-Pontes M.V."/>
            <person name="Robinson A.J."/>
            <person name="Andreopoulos B."/>
            <person name="LaButti K."/>
            <person name="Kuo A."/>
            <person name="Mondo S."/>
            <person name="Riley R."/>
            <person name="Otillar R."/>
            <person name="Haridas S."/>
            <person name="Lipzen A."/>
            <person name="Grimwood J."/>
            <person name="Schmutz J."/>
            <person name="Clum A."/>
            <person name="Reid I.D."/>
            <person name="Moisan M.C."/>
            <person name="Butler G."/>
            <person name="Nguyen T.T.M."/>
            <person name="Dewar K."/>
            <person name="Conant G."/>
            <person name="Drula E."/>
            <person name="Henrissat B."/>
            <person name="Hansel C."/>
            <person name="Singer S."/>
            <person name="Hutchinson M.I."/>
            <person name="de Vries R.P."/>
            <person name="Natvig D.O."/>
            <person name="Powell A.J."/>
            <person name="Tsang A."/>
            <person name="Grigoriev I.V."/>
        </authorList>
    </citation>
    <scope>NUCLEOTIDE SEQUENCE [LARGE SCALE GENOMIC DNA]</scope>
    <source>
        <strain evidence="4 5">CBS 620.91</strain>
    </source>
</reference>
<sequence>MDEAVGLGGACRAWLGGICRIVPALSTTASTPSSNPRHDLHRALSDLQTHAANYTNLPRLQLALRNLSEPAGHESIRVAVLNLPPPSNDKATNVSNSTAKTPPPTPTTTTAQRLLRLALADPLRSTTASWEEQLEAHDLRSHSLVQQMEHVVPEVRVDAPLLRDSGLEMLVADAGFLAEQGQSGSVEDAVLVPTVDVAATTAGHVAPIATPVHMALLVGDGVLGAARILSLPVVGQGRDVITGAVNFDSTLSQQDLKGCPFVVVNVDVARQGLEQFRADVGNAIAYETLWSASNVSAVSEWLRKGAATRDDGTTKQPVRNLLRSLLRNARAALQQEAARDASAERHSAIPSETVAQLDRALAEWARSAHQELQEQLDLAFAAGAWSRLSWWKLFWRADDVGMAASEVVAIRFLPQAEKNMIYLAGRIREAGIPNVPYSGPMLPPSSTTDSNTQQNETIASPGKANWPQHIPFTRTYLQSKTVPALQALAQRLVVEAASLSGLSAALAGLSYLSAIGAYECGAIAALGIAVACRRMQRKWDAAREYWQGEVREEGRKAVRATEGSVAEVLQKAGQAPVDEEDRRARVMERERVEGILQRAEEALGRLK</sequence>
<evidence type="ECO:0000313" key="4">
    <source>
        <dbReference type="EMBL" id="KAL1839069.1"/>
    </source>
</evidence>
<keyword evidence="2" id="KW-0812">Transmembrane</keyword>
<dbReference type="InterPro" id="IPR056196">
    <property type="entry name" value="Mmc1_C"/>
</dbReference>
<comment type="caution">
    <text evidence="4">The sequence shown here is derived from an EMBL/GenBank/DDBJ whole genome shotgun (WGS) entry which is preliminary data.</text>
</comment>
<evidence type="ECO:0000256" key="2">
    <source>
        <dbReference type="SAM" id="Phobius"/>
    </source>
</evidence>
<evidence type="ECO:0000259" key="3">
    <source>
        <dbReference type="Pfam" id="PF23868"/>
    </source>
</evidence>
<keyword evidence="2" id="KW-1133">Transmembrane helix</keyword>
<feature type="region of interest" description="Disordered" evidence="1">
    <location>
        <begin position="82"/>
        <end position="109"/>
    </location>
</feature>
<dbReference type="Pfam" id="PF23867">
    <property type="entry name" value="Mmc1_N"/>
    <property type="match status" value="1"/>
</dbReference>
<dbReference type="PANTHER" id="PTHR38644:SF1">
    <property type="entry name" value="EXPRESSED PROTEIN"/>
    <property type="match status" value="1"/>
</dbReference>
<gene>
    <name evidence="4" type="ORF">VTJ49DRAFT_1899</name>
</gene>
<proteinExistence type="predicted"/>
<keyword evidence="2" id="KW-0472">Membrane</keyword>
<dbReference type="PANTHER" id="PTHR38644">
    <property type="entry name" value="EXPRESSED PROTEIN"/>
    <property type="match status" value="1"/>
</dbReference>
<accession>A0ABR3VB55</accession>
<keyword evidence="5" id="KW-1185">Reference proteome</keyword>
<organism evidence="4 5">
    <name type="scientific">Humicola insolens</name>
    <name type="common">Soft-rot fungus</name>
    <dbReference type="NCBI Taxonomy" id="85995"/>
    <lineage>
        <taxon>Eukaryota</taxon>
        <taxon>Fungi</taxon>
        <taxon>Dikarya</taxon>
        <taxon>Ascomycota</taxon>
        <taxon>Pezizomycotina</taxon>
        <taxon>Sordariomycetes</taxon>
        <taxon>Sordariomycetidae</taxon>
        <taxon>Sordariales</taxon>
        <taxon>Chaetomiaceae</taxon>
        <taxon>Mycothermus</taxon>
    </lineage>
</organism>
<dbReference type="Proteomes" id="UP001583172">
    <property type="component" value="Unassembled WGS sequence"/>
</dbReference>
<feature type="transmembrane region" description="Helical" evidence="2">
    <location>
        <begin position="509"/>
        <end position="532"/>
    </location>
</feature>
<name>A0ABR3VB55_HUMIN</name>
<feature type="compositionally biased region" description="Polar residues" evidence="1">
    <location>
        <begin position="444"/>
        <end position="458"/>
    </location>
</feature>
<feature type="domain" description="Mmc1 C-terminal" evidence="3">
    <location>
        <begin position="358"/>
        <end position="555"/>
    </location>
</feature>
<dbReference type="EMBL" id="JAZGSY010000177">
    <property type="protein sequence ID" value="KAL1839069.1"/>
    <property type="molecule type" value="Genomic_DNA"/>
</dbReference>
<evidence type="ECO:0000313" key="5">
    <source>
        <dbReference type="Proteomes" id="UP001583172"/>
    </source>
</evidence>
<dbReference type="Pfam" id="PF23868">
    <property type="entry name" value="Mmc1_C"/>
    <property type="match status" value="1"/>
</dbReference>
<protein>
    <recommendedName>
        <fullName evidence="3">Mmc1 C-terminal domain-containing protein</fullName>
    </recommendedName>
</protein>
<evidence type="ECO:0000256" key="1">
    <source>
        <dbReference type="SAM" id="MobiDB-lite"/>
    </source>
</evidence>
<feature type="region of interest" description="Disordered" evidence="1">
    <location>
        <begin position="444"/>
        <end position="464"/>
    </location>
</feature>